<dbReference type="InterPro" id="IPR011059">
    <property type="entry name" value="Metal-dep_hydrolase_composite"/>
</dbReference>
<dbReference type="OrthoDB" id="9766983at2"/>
<dbReference type="Proteomes" id="UP000054903">
    <property type="component" value="Unassembled WGS sequence"/>
</dbReference>
<proteinExistence type="predicted"/>
<reference evidence="2" key="1">
    <citation type="submission" date="2016-01" db="EMBL/GenBank/DDBJ databases">
        <authorList>
            <person name="Peeters C."/>
        </authorList>
    </citation>
    <scope>NUCLEOTIDE SEQUENCE</scope>
    <source>
        <strain evidence="2">LMG 29320</strain>
    </source>
</reference>
<dbReference type="Gene3D" id="3.30.1490.130">
    <property type="entry name" value="D-aminoacylase. Domain 3"/>
    <property type="match status" value="1"/>
</dbReference>
<dbReference type="RefSeq" id="WP_061133018.1">
    <property type="nucleotide sequence ID" value="NZ_FCNX02000001.1"/>
</dbReference>
<dbReference type="GO" id="GO:0016811">
    <property type="term" value="F:hydrolase activity, acting on carbon-nitrogen (but not peptide) bonds, in linear amides"/>
    <property type="evidence" value="ECO:0007669"/>
    <property type="project" value="InterPro"/>
</dbReference>
<dbReference type="InterPro" id="IPR013108">
    <property type="entry name" value="Amidohydro_3"/>
</dbReference>
<dbReference type="EMBL" id="FCNX02000001">
    <property type="protein sequence ID" value="SAK45105.1"/>
    <property type="molecule type" value="Genomic_DNA"/>
</dbReference>
<dbReference type="Gene3D" id="2.30.40.10">
    <property type="entry name" value="Urease, subunit C, domain 1"/>
    <property type="match status" value="1"/>
</dbReference>
<dbReference type="SUPFAM" id="SSF51556">
    <property type="entry name" value="Metallo-dependent hydrolases"/>
    <property type="match status" value="1"/>
</dbReference>
<dbReference type="InterPro" id="IPR032466">
    <property type="entry name" value="Metal_Hydrolase"/>
</dbReference>
<keyword evidence="3" id="KW-1185">Reference proteome</keyword>
<evidence type="ECO:0000313" key="2">
    <source>
        <dbReference type="EMBL" id="SAK45105.1"/>
    </source>
</evidence>
<organism evidence="2 3">
    <name type="scientific">Caballeronia fortuita</name>
    <dbReference type="NCBI Taxonomy" id="1777138"/>
    <lineage>
        <taxon>Bacteria</taxon>
        <taxon>Pseudomonadati</taxon>
        <taxon>Pseudomonadota</taxon>
        <taxon>Betaproteobacteria</taxon>
        <taxon>Burkholderiales</taxon>
        <taxon>Burkholderiaceae</taxon>
        <taxon>Caballeronia</taxon>
    </lineage>
</organism>
<dbReference type="CDD" id="cd01297">
    <property type="entry name" value="D-aminoacylase"/>
    <property type="match status" value="1"/>
</dbReference>
<feature type="domain" description="Amidohydrolase 3" evidence="1">
    <location>
        <begin position="46"/>
        <end position="458"/>
    </location>
</feature>
<accession>A0A157ZHY5</accession>
<gene>
    <name evidence="2" type="ORF">AWB77_00791</name>
</gene>
<name>A0A157ZHY5_9BURK</name>
<comment type="caution">
    <text evidence="2">The sequence shown here is derived from an EMBL/GenBank/DDBJ whole genome shotgun (WGS) entry which is preliminary data.</text>
</comment>
<sequence length="478" mass="51224">MHFQLIIRNGEIIDGTGCARFAADVGVNGERIAAIGDLSAASADSTIDAAGKIVAPGFIDSHTHDDAFVLTHPDVTPKVVQGVTTVIAGNCGISLAPLSADAVPQPLDLLGPPERFAYDTFAAYLDALDRAPAAVNVAALVGHSTLRVRHMNDLAREATAHERARMAADVEEALQAGAFGVSSGTFYPPAAAASTQELIDVCAPLKRHPGVFATHLRDETKDIVASMEEAFAIGRAVGANLVLSHHKVAGKENHGRSAETLALIDAQSAQQPLCLDCHPYPATSTMLRADRIRQSSRVMLAWSTKRPELAGKDFADILPLYDGSIEAAIDDLKPAGAIYFVMDENDVRRIFRHEKTMVGSDGLPNDTAPHPRLWGTFPRVLGHYSRELKLFPLETAVRKMTGLTAEQFGIDGRGHVVEGHYADLVVFDADEVIDRATFDQPKLAPLGIEHVIVNGVPVLARGEPTGARPGRALRRIPR</sequence>
<dbReference type="AlphaFoldDB" id="A0A157ZHY5"/>
<dbReference type="SUPFAM" id="SSF51338">
    <property type="entry name" value="Composite domain of metallo-dependent hydrolases"/>
    <property type="match status" value="1"/>
</dbReference>
<dbReference type="InterPro" id="IPR050378">
    <property type="entry name" value="Metallo-dep_Hydrolases_sf"/>
</dbReference>
<dbReference type="Pfam" id="PF07969">
    <property type="entry name" value="Amidohydro_3"/>
    <property type="match status" value="1"/>
</dbReference>
<dbReference type="STRING" id="1777138.AWB77_00791"/>
<dbReference type="PANTHER" id="PTHR11647">
    <property type="entry name" value="HYDRANTOINASE/DIHYDROPYRIMIDINASE FAMILY MEMBER"/>
    <property type="match status" value="1"/>
</dbReference>
<evidence type="ECO:0000259" key="1">
    <source>
        <dbReference type="Pfam" id="PF07969"/>
    </source>
</evidence>
<protein>
    <submittedName>
        <fullName evidence="2">N-acyl-D-amino-acid deacylase</fullName>
    </submittedName>
</protein>
<dbReference type="Gene3D" id="3.20.20.140">
    <property type="entry name" value="Metal-dependent hydrolases"/>
    <property type="match status" value="1"/>
</dbReference>
<dbReference type="PANTHER" id="PTHR11647:SF1">
    <property type="entry name" value="COLLAPSIN RESPONSE MEDIATOR PROTEIN"/>
    <property type="match status" value="1"/>
</dbReference>
<dbReference type="InterPro" id="IPR023100">
    <property type="entry name" value="D-aminoacylase_insert_dom_sf"/>
</dbReference>
<evidence type="ECO:0000313" key="3">
    <source>
        <dbReference type="Proteomes" id="UP000054903"/>
    </source>
</evidence>